<dbReference type="SUPFAM" id="SSF141571">
    <property type="entry name" value="Pentapeptide repeat-like"/>
    <property type="match status" value="2"/>
</dbReference>
<dbReference type="InterPro" id="IPR001646">
    <property type="entry name" value="5peptide_repeat"/>
</dbReference>
<organism evidence="4 5">
    <name type="scientific">Photorhabdus laumondii subsp. clarkei</name>
    <dbReference type="NCBI Taxonomy" id="2029685"/>
    <lineage>
        <taxon>Bacteria</taxon>
        <taxon>Pseudomonadati</taxon>
        <taxon>Pseudomonadota</taxon>
        <taxon>Gammaproteobacteria</taxon>
        <taxon>Enterobacterales</taxon>
        <taxon>Morganellaceae</taxon>
        <taxon>Photorhabdus</taxon>
    </lineage>
</organism>
<evidence type="ECO:0000313" key="5">
    <source>
        <dbReference type="Proteomes" id="UP000250870"/>
    </source>
</evidence>
<dbReference type="PANTHER" id="PTHR47485">
    <property type="entry name" value="THYLAKOID LUMENAL 17.4 KDA PROTEIN, CHLOROPLASTIC"/>
    <property type="match status" value="1"/>
</dbReference>
<dbReference type="Pfam" id="PF09937">
    <property type="entry name" value="DUF2169"/>
    <property type="match status" value="1"/>
</dbReference>
<accession>A0A329VB58</accession>
<reference evidence="4 5" key="1">
    <citation type="journal article" date="2018" name="Int. J. Syst. Evol. Microbiol.">
        <title>Whole-genome-based revisit of Photorhabdus phylogeny: proposal for the elevation of most Photorhabdus subspecies to the species level and description of one novel species Photorhabdus bodei sp. nov., and one novel subspecies Photorhabdus laumondii subsp. clarkei subsp. nov.</title>
        <authorList>
            <person name="Machado R.A.R."/>
            <person name="Wuthrich D."/>
            <person name="Kuhnert P."/>
            <person name="Arce C.C.M."/>
            <person name="Thonen L."/>
            <person name="Ruiz C."/>
            <person name="Zhang X."/>
            <person name="Robert C.A.M."/>
            <person name="Karimi J."/>
            <person name="Kamali S."/>
            <person name="Ma J."/>
            <person name="Bruggmann R."/>
            <person name="Erb M."/>
        </authorList>
    </citation>
    <scope>NUCLEOTIDE SEQUENCE [LARGE SCALE GENOMIC DNA]</scope>
    <source>
        <strain evidence="4 5">BOJ-47</strain>
    </source>
</reference>
<proteinExistence type="predicted"/>
<comment type="caution">
    <text evidence="4">The sequence shown here is derived from an EMBL/GenBank/DDBJ whole genome shotgun (WGS) entry which is preliminary data.</text>
</comment>
<gene>
    <name evidence="4" type="ORF">CKY01_20265</name>
</gene>
<evidence type="ECO:0000259" key="3">
    <source>
        <dbReference type="Pfam" id="PF09937"/>
    </source>
</evidence>
<dbReference type="Gene3D" id="2.160.20.80">
    <property type="entry name" value="E3 ubiquitin-protein ligase SopA"/>
    <property type="match status" value="2"/>
</dbReference>
<sequence>MMKIMKPLRLGVLHRPWRWQQQNYLGVAVMALTDMSDSPQIRPEPELWQLVAQELRSTGGVLDLSIPKPCAEFFATGYAWTNHQLQKEACIAKIQVADKEKSLMVFGDRYWRNGHPSSPQPFEKMHLDWPNAFGGHCTAENPLGKGDEPVTREGVLWHPLPNVEHPDQLLHSLHQRVPPASFAPLDFSWLQRSRMMGKKYDKQWLAHEFPGFARDTDWHLFNMAGSDQWLNGQPCLPSGATWRIWNMHPTQAVQQGTLPCWQARCFITRQRGGEMRFEELHLRATTVWFIPHRERMALIWHGACPINEDDAADVHQMLVAMELAQAERPVAHYQQVMAQRAEKEKGALFTLREQDLMDESLIAPWIDNDVQITPSALAETMTRRETYLRQRHQARSEKQEQDINQLLAELPQKEGKALTADKLPELVASLERQAERIQQRVQKKSVAYAAAERASAPPVGPASYYRMLDLLHKQSQKISECQTPEALKCTQRSLHQMYLLSADTRQPAARFQGEQAEVLRRHVMACMATTRDLSGMDLTGADLSGLDLRRANLQRTLLENANLDNCRLDEADLSEAMLAYTSLNNTSLNAACLNNASLTGARCHNGYFTGARLDGVLLEQAELVMCDFSQAALSDITLRQCTLHHCRFPQARLENCLFMDLMPEALDFSHAYLMRVTVINGGFTAVRFNHAVMESCTFLNSALDHAQYQHAHLDSCVFTGKTHIRAGLFQHARLTSCNFRLILLEAADFSEAVLQNCDFSEADLSFAQMRAVNGSHSLFIRTLLTNSYLQGANLMGALLQKSHLAGADLRHANLFRADISQSSVDVNTQLQGALLDQCKTLPCAGGKLI</sequence>
<dbReference type="AlphaFoldDB" id="A0A329VB58"/>
<evidence type="ECO:0000256" key="2">
    <source>
        <dbReference type="SAM" id="Coils"/>
    </source>
</evidence>
<dbReference type="Proteomes" id="UP000250870">
    <property type="component" value="Unassembled WGS sequence"/>
</dbReference>
<dbReference type="EMBL" id="NSCI01000042">
    <property type="protein sequence ID" value="RAW84442.1"/>
    <property type="molecule type" value="Genomic_DNA"/>
</dbReference>
<keyword evidence="1" id="KW-0677">Repeat</keyword>
<dbReference type="Pfam" id="PF00805">
    <property type="entry name" value="Pentapeptide"/>
    <property type="match status" value="5"/>
</dbReference>
<evidence type="ECO:0000313" key="4">
    <source>
        <dbReference type="EMBL" id="RAW84442.1"/>
    </source>
</evidence>
<evidence type="ECO:0000256" key="1">
    <source>
        <dbReference type="ARBA" id="ARBA00022737"/>
    </source>
</evidence>
<name>A0A329VB58_9GAMM</name>
<dbReference type="RefSeq" id="WP_113026971.1">
    <property type="nucleotide sequence ID" value="NZ_CAWNWQ010000042.1"/>
</dbReference>
<protein>
    <recommendedName>
        <fullName evidence="3">DUF2169 domain-containing protein</fullName>
    </recommendedName>
</protein>
<dbReference type="PANTHER" id="PTHR47485:SF1">
    <property type="entry name" value="THYLAKOID LUMENAL 17.4 KDA PROTEIN, CHLOROPLASTIC"/>
    <property type="match status" value="1"/>
</dbReference>
<feature type="domain" description="DUF2169" evidence="3">
    <location>
        <begin position="21"/>
        <end position="301"/>
    </location>
</feature>
<dbReference type="InterPro" id="IPR018683">
    <property type="entry name" value="DUF2169"/>
</dbReference>
<feature type="coiled-coil region" evidence="2">
    <location>
        <begin position="389"/>
        <end position="447"/>
    </location>
</feature>
<keyword evidence="2" id="KW-0175">Coiled coil</keyword>